<feature type="domain" description="Non-reducing end beta-L-arabinofuranosidase-like GH127 middle" evidence="2">
    <location>
        <begin position="481"/>
        <end position="574"/>
    </location>
</feature>
<dbReference type="PANTHER" id="PTHR31151">
    <property type="entry name" value="PROLINE-TRNA LIGASE (DUF1680)"/>
    <property type="match status" value="1"/>
</dbReference>
<dbReference type="EMBL" id="WKJJ01000011">
    <property type="protein sequence ID" value="MRV73740.1"/>
    <property type="molecule type" value="Genomic_DNA"/>
</dbReference>
<evidence type="ECO:0008006" key="5">
    <source>
        <dbReference type="Google" id="ProtNLM"/>
    </source>
</evidence>
<comment type="caution">
    <text evidence="3">The sequence shown here is derived from an EMBL/GenBank/DDBJ whole genome shotgun (WGS) entry which is preliminary data.</text>
</comment>
<protein>
    <recommendedName>
        <fullName evidence="5">Glycosyl hydrolase</fullName>
    </recommendedName>
</protein>
<dbReference type="Pfam" id="PF07944">
    <property type="entry name" value="Beta-AFase-like_GH127_cat"/>
    <property type="match status" value="1"/>
</dbReference>
<gene>
    <name evidence="3" type="ORF">GJ700_18665</name>
</gene>
<accession>A0A7X2LSN9</accession>
<proteinExistence type="predicted"/>
<dbReference type="PANTHER" id="PTHR31151:SF0">
    <property type="entry name" value="PROLINE-TRNA LIGASE (DUF1680)"/>
    <property type="match status" value="1"/>
</dbReference>
<dbReference type="GO" id="GO:0005975">
    <property type="term" value="P:carbohydrate metabolic process"/>
    <property type="evidence" value="ECO:0007669"/>
    <property type="project" value="InterPro"/>
</dbReference>
<dbReference type="InterPro" id="IPR008928">
    <property type="entry name" value="6-hairpin_glycosidase_sf"/>
</dbReference>
<dbReference type="InterPro" id="IPR049046">
    <property type="entry name" value="Beta-AFase-like_GH127_middle"/>
</dbReference>
<evidence type="ECO:0000313" key="4">
    <source>
        <dbReference type="Proteomes" id="UP000446768"/>
    </source>
</evidence>
<dbReference type="Pfam" id="PF20736">
    <property type="entry name" value="Glyco_hydro127M"/>
    <property type="match status" value="1"/>
</dbReference>
<keyword evidence="4" id="KW-1185">Reference proteome</keyword>
<sequence length="684" mass="74925">MRSTTSISRPLHRCCSGGLRWRALHKLTKGFLVFFTRRSILKAVLAALPAHCAARDLGQLASPAQGTVPVDGARAFLADQVRLLPGSPFYVRQELHRNGVLASYDPDKLLYPYRALAKLPQKEGVESGYDGWDNGFLRGHMAGHYLSAAARMAVATDSRLFRDRVNYLVGELAACQRSLNLDGYLAAFSTAAFDQLEGKPGADAGGIGAPYYTIQKIMSGLLDAHAYVGNKQALVVVTRMADYFGKRLAALDAAQIDRMFRTDGNRNPPNEFGAMSDVLTELFKIGKDPRHLAAARLFNRAWFVGPLAEGEDRLGSLHANTHIAQAVGLANYANAHGNPEALKASENFWRLVVHRHSFANGGNSFNEWFDQPGTEAGPSIDDRKVLPPTTGETCNTHNMLKLTARLFERNRRAELADYYERALYNHVLASVAPDSGAVTYFTPLHGDFRTYLNGSFCCSGSGIENTARYNEGIYFHKDASLWVNLYIPSELSWREAGMLLRQQGDITRGDAVRLSVVKAGASAVTLNLRIPAWVAKPVTVRINDKPQGVDAKPASYLSFRRQWKAGDVIELTLPAGLRLEQARDVSSMVAIFHGPVLLAGELGKDNMPASDVGDKDAFLKVAAAPVPDIVSASGNPADWLAPLPGDPSAFRIKDAGPANGIVVRPLFDLHHQRYSVYWRLRKDT</sequence>
<feature type="domain" description="Non-reducing end beta-L-arabinofuranosidase-like GH127 catalytic" evidence="1">
    <location>
        <begin position="80"/>
        <end position="470"/>
    </location>
</feature>
<dbReference type="Proteomes" id="UP000446768">
    <property type="component" value="Unassembled WGS sequence"/>
</dbReference>
<organism evidence="3 4">
    <name type="scientific">Pseudoduganella rivuli</name>
    <dbReference type="NCBI Taxonomy" id="2666085"/>
    <lineage>
        <taxon>Bacteria</taxon>
        <taxon>Pseudomonadati</taxon>
        <taxon>Pseudomonadota</taxon>
        <taxon>Betaproteobacteria</taxon>
        <taxon>Burkholderiales</taxon>
        <taxon>Oxalobacteraceae</taxon>
        <taxon>Telluria group</taxon>
        <taxon>Pseudoduganella</taxon>
    </lineage>
</organism>
<dbReference type="AlphaFoldDB" id="A0A7X2LSN9"/>
<dbReference type="InterPro" id="IPR012878">
    <property type="entry name" value="Beta-AFase-like_GH127_cat"/>
</dbReference>
<evidence type="ECO:0000259" key="1">
    <source>
        <dbReference type="Pfam" id="PF07944"/>
    </source>
</evidence>
<evidence type="ECO:0000259" key="2">
    <source>
        <dbReference type="Pfam" id="PF20736"/>
    </source>
</evidence>
<reference evidence="3 4" key="1">
    <citation type="submission" date="2019-11" db="EMBL/GenBank/DDBJ databases">
        <title>Novel species isolated from a subtropical stream in China.</title>
        <authorList>
            <person name="Lu H."/>
        </authorList>
    </citation>
    <scope>NUCLEOTIDE SEQUENCE [LARGE SCALE GENOMIC DNA]</scope>
    <source>
        <strain evidence="3 4">FT92W</strain>
    </source>
</reference>
<name>A0A7X2LSN9_9BURK</name>
<evidence type="ECO:0000313" key="3">
    <source>
        <dbReference type="EMBL" id="MRV73740.1"/>
    </source>
</evidence>
<dbReference type="SUPFAM" id="SSF48208">
    <property type="entry name" value="Six-hairpin glycosidases"/>
    <property type="match status" value="1"/>
</dbReference>